<organism evidence="2 3">
    <name type="scientific">Sphingomonas natans</name>
    <dbReference type="NCBI Taxonomy" id="3063330"/>
    <lineage>
        <taxon>Bacteria</taxon>
        <taxon>Pseudomonadati</taxon>
        <taxon>Pseudomonadota</taxon>
        <taxon>Alphaproteobacteria</taxon>
        <taxon>Sphingomonadales</taxon>
        <taxon>Sphingomonadaceae</taxon>
        <taxon>Sphingomonas</taxon>
    </lineage>
</organism>
<gene>
    <name evidence="2" type="ORF">Q4F19_17165</name>
</gene>
<accession>A0ABT8YCS0</accession>
<feature type="region of interest" description="Disordered" evidence="1">
    <location>
        <begin position="260"/>
        <end position="281"/>
    </location>
</feature>
<name>A0ABT8YCS0_9SPHN</name>
<protein>
    <recommendedName>
        <fullName evidence="4">Late control gene D protein (GPD)</fullName>
    </recommendedName>
</protein>
<evidence type="ECO:0008006" key="4">
    <source>
        <dbReference type="Google" id="ProtNLM"/>
    </source>
</evidence>
<evidence type="ECO:0000313" key="2">
    <source>
        <dbReference type="EMBL" id="MDO6416119.1"/>
    </source>
</evidence>
<dbReference type="RefSeq" id="WP_303545157.1">
    <property type="nucleotide sequence ID" value="NZ_JAUOTP010000009.1"/>
</dbReference>
<dbReference type="EMBL" id="JAUOTP010000009">
    <property type="protein sequence ID" value="MDO6416119.1"/>
    <property type="molecule type" value="Genomic_DNA"/>
</dbReference>
<evidence type="ECO:0000256" key="1">
    <source>
        <dbReference type="SAM" id="MobiDB-lite"/>
    </source>
</evidence>
<comment type="caution">
    <text evidence="2">The sequence shown here is derived from an EMBL/GenBank/DDBJ whole genome shotgun (WGS) entry which is preliminary data.</text>
</comment>
<sequence>MGFGAIITTGDGNRPLDAALAGCLTEVRVEQSLDDPAQFAIRFADDIEDGKLSRASDPRLKPETLMTIAVQVDQALVVLVRGPVTEHRSQMTVGGPGSWFEVHGLDRRDLLDRSCVQAAWTGRASDVARGILQANFDVANVEDTSRSYETNDTTLNQRSTDLSFLTQIARRNNLHFWISYVGEQSPLGGLQVTETANLASSPSRATGAVGAPLPLAPTTSLSLKVNVPPKDCPNVTAFQVSTDTARPSAYRTGAMQTAEVNPATTDVSDPQPPTGEQPKRLHDIGGIRRELCMAGAGDPVETQARGEAALTEAGFFVQATASTTKHMLGGILRPHDIVSAIGVGPALGPAAFRVKQVTHVINAAEHFMDLALESNGLGG</sequence>
<dbReference type="Proteomes" id="UP001169764">
    <property type="component" value="Unassembled WGS sequence"/>
</dbReference>
<proteinExistence type="predicted"/>
<keyword evidence="3" id="KW-1185">Reference proteome</keyword>
<evidence type="ECO:0000313" key="3">
    <source>
        <dbReference type="Proteomes" id="UP001169764"/>
    </source>
</evidence>
<reference evidence="2" key="1">
    <citation type="submission" date="2023-07" db="EMBL/GenBank/DDBJ databases">
        <authorList>
            <person name="Kim M."/>
        </authorList>
    </citation>
    <scope>NUCLEOTIDE SEQUENCE</scope>
    <source>
        <strain evidence="2">BIUV-7</strain>
    </source>
</reference>